<reference evidence="1 2" key="1">
    <citation type="submission" date="2017-09" db="EMBL/GenBank/DDBJ databases">
        <title>The draft genome sequences of Marinobacter guineae M3B.</title>
        <authorList>
            <person name="Cao J."/>
        </authorList>
    </citation>
    <scope>NUCLEOTIDE SEQUENCE [LARGE SCALE GENOMIC DNA]</scope>
    <source>
        <strain evidence="1 2">M3B</strain>
    </source>
</reference>
<dbReference type="EMBL" id="NTFI01000020">
    <property type="protein sequence ID" value="PHQ23554.1"/>
    <property type="molecule type" value="Genomic_DNA"/>
</dbReference>
<evidence type="ECO:0000313" key="2">
    <source>
        <dbReference type="Proteomes" id="UP000229044"/>
    </source>
</evidence>
<keyword evidence="2" id="KW-1185">Reference proteome</keyword>
<proteinExistence type="predicted"/>
<protein>
    <submittedName>
        <fullName evidence="1">Uncharacterized protein</fullName>
    </submittedName>
</protein>
<accession>A0A2G1V9Z1</accession>
<sequence length="61" mass="6628">MKDELKAVGIAFLVAGTAFVATSRVDFRASVAQPSYLHLEWPRSMSNPLITLVAGKIPAQR</sequence>
<comment type="caution">
    <text evidence="1">The sequence shown here is derived from an EMBL/GenBank/DDBJ whole genome shotgun (WGS) entry which is preliminary data.</text>
</comment>
<dbReference type="AlphaFoldDB" id="A0A2G1V9Z1"/>
<gene>
    <name evidence="1" type="ORF">CLH62_20790</name>
</gene>
<name>A0A2G1V9Z1_9GAMM</name>
<evidence type="ECO:0000313" key="1">
    <source>
        <dbReference type="EMBL" id="PHQ23554.1"/>
    </source>
</evidence>
<dbReference type="Proteomes" id="UP000229044">
    <property type="component" value="Unassembled WGS sequence"/>
</dbReference>
<organism evidence="1 2">
    <name type="scientific">Marinobacter guineae</name>
    <dbReference type="NCBI Taxonomy" id="432303"/>
    <lineage>
        <taxon>Bacteria</taxon>
        <taxon>Pseudomonadati</taxon>
        <taxon>Pseudomonadota</taxon>
        <taxon>Gammaproteobacteria</taxon>
        <taxon>Pseudomonadales</taxon>
        <taxon>Marinobacteraceae</taxon>
        <taxon>Marinobacter</taxon>
    </lineage>
</organism>